<sequence length="984" mass="112891">MGSTKALHITTRCKGYTLPGVLIDNGSKLNVLPLSTLNRLPVDSSHMKTCQNIMRAFDGTERKVMGRIEIPLLIGANIYKVDFLVMDIKPSYNYLLGRLWIHSIGAVLSSLHQKLKLVTEGRLIILNAEEDIIVSITSDAPYIEADGEAIECSFRLLEFVNATFIVEGSKIPMPKISKATRMGLQLIVEKGALPGKRLGKYLHGRVEVPILTDKRDSFSLGYKPDAKQRKKELEKKQKRRRARLSEAEVNWEPITFPHISKIFVLGGIIYLERKMTRKEIDEDMMGNPSINAISEKGMVEENLSGIRPYELGSVLNNWTVKEILVVFRANSEFQNTLVALSLEPIRILLSPDVNDMSDAATDPESPFERDMCLEGSQDFEDGRDLEIVNLGDGKEKKEVKIGACITVETKRDLIELLQEFKDVFKWSYQYMPGLSTDIVVHRLPIKEECKPVQQKLRRMRPDVLLKIKEEVKKQFDAGFLQVVKCSEWVANIVPIPKKYGKIKMHPEDMDKTTFVTIWGMFCSKVMPFGLKNTRATYQRAMVTLFHDMMHKEIEVYVDDMIAKSRTEGEHVQVLRKLFLRLRKFQLKLNPAKCVWDDECQKAFDKVKQYLSSPPVLSPPCPEYEACIMGIRATIERKIKVLEVYEDSTLVIYQLKATENDKRTLRRLASDYVLDDEILYKRRKDQVLSRCVDAIESKKILEEVHEGVCGTHANGFTMARQIMRFGYYWSTMEGDCINYAKKCNKCQIYGDKIHVPPSPLHVMTSPCPFSIWGMDVIGPIPSKASNGHHFIFVVIDYFTKWVEAASYANVTKLTVSKFLKKEIICRYGMLERIISDNALDLNNIMIAEREKLPFALYAYRTSVRTSTWATPFSLVYEMEAVLPIEVEIPSLRVLLKAIRHGQMYQKRMMRAYNKKVRPREFHEGDLVLKKILPIQKDVRGKWIPNWEGPYVVKKAFSRGALILTEMDVKTLPNSVNSDLVKKYFT</sequence>
<protein>
    <submittedName>
        <fullName evidence="2">Transposon Ty3-I Gag-Pol polyprotein</fullName>
    </submittedName>
</protein>
<dbReference type="Pfam" id="PF00078">
    <property type="entry name" value="RVT_1"/>
    <property type="match status" value="1"/>
</dbReference>
<dbReference type="GO" id="GO:0015074">
    <property type="term" value="P:DNA integration"/>
    <property type="evidence" value="ECO:0007669"/>
    <property type="project" value="InterPro"/>
</dbReference>
<dbReference type="EMBL" id="SMMG02000003">
    <property type="protein sequence ID" value="KAA3480072.1"/>
    <property type="molecule type" value="Genomic_DNA"/>
</dbReference>
<dbReference type="InterPro" id="IPR036397">
    <property type="entry name" value="RNaseH_sf"/>
</dbReference>
<dbReference type="Gene3D" id="3.30.70.270">
    <property type="match status" value="1"/>
</dbReference>
<dbReference type="PANTHER" id="PTHR32108">
    <property type="entry name" value="DNA-DIRECTED RNA POLYMERASE SUBUNIT ALPHA"/>
    <property type="match status" value="1"/>
</dbReference>
<dbReference type="PANTHER" id="PTHR32108:SF5">
    <property type="entry name" value="DYNACTIN SUBUNIT 1-LIKE"/>
    <property type="match status" value="1"/>
</dbReference>
<dbReference type="SUPFAM" id="SSF53098">
    <property type="entry name" value="Ribonuclease H-like"/>
    <property type="match status" value="1"/>
</dbReference>
<dbReference type="SUPFAM" id="SSF56672">
    <property type="entry name" value="DNA/RNA polymerases"/>
    <property type="match status" value="1"/>
</dbReference>
<dbReference type="CDD" id="cd01647">
    <property type="entry name" value="RT_LTR"/>
    <property type="match status" value="1"/>
</dbReference>
<dbReference type="Proteomes" id="UP000325315">
    <property type="component" value="Unassembled WGS sequence"/>
</dbReference>
<keyword evidence="3" id="KW-1185">Reference proteome</keyword>
<dbReference type="InterPro" id="IPR021109">
    <property type="entry name" value="Peptidase_aspartic_dom_sf"/>
</dbReference>
<dbReference type="InterPro" id="IPR012337">
    <property type="entry name" value="RNaseH-like_sf"/>
</dbReference>
<feature type="domain" description="Integrase catalytic" evidence="1">
    <location>
        <begin position="761"/>
        <end position="940"/>
    </location>
</feature>
<organism evidence="2 3">
    <name type="scientific">Gossypium australe</name>
    <dbReference type="NCBI Taxonomy" id="47621"/>
    <lineage>
        <taxon>Eukaryota</taxon>
        <taxon>Viridiplantae</taxon>
        <taxon>Streptophyta</taxon>
        <taxon>Embryophyta</taxon>
        <taxon>Tracheophyta</taxon>
        <taxon>Spermatophyta</taxon>
        <taxon>Magnoliopsida</taxon>
        <taxon>eudicotyledons</taxon>
        <taxon>Gunneridae</taxon>
        <taxon>Pentapetalae</taxon>
        <taxon>rosids</taxon>
        <taxon>malvids</taxon>
        <taxon>Malvales</taxon>
        <taxon>Malvaceae</taxon>
        <taxon>Malvoideae</taxon>
        <taxon>Gossypium</taxon>
    </lineage>
</organism>
<dbReference type="InterPro" id="IPR043128">
    <property type="entry name" value="Rev_trsase/Diguanyl_cyclase"/>
</dbReference>
<evidence type="ECO:0000313" key="2">
    <source>
        <dbReference type="EMBL" id="KAA3480072.1"/>
    </source>
</evidence>
<name>A0A5B6WGU1_9ROSI</name>
<dbReference type="GO" id="GO:0003676">
    <property type="term" value="F:nucleic acid binding"/>
    <property type="evidence" value="ECO:0007669"/>
    <property type="project" value="InterPro"/>
</dbReference>
<proteinExistence type="predicted"/>
<dbReference type="InterPro" id="IPR001584">
    <property type="entry name" value="Integrase_cat-core"/>
</dbReference>
<dbReference type="AlphaFoldDB" id="A0A5B6WGU1"/>
<dbReference type="InterPro" id="IPR041588">
    <property type="entry name" value="Integrase_H2C2"/>
</dbReference>
<dbReference type="Gene3D" id="3.10.10.10">
    <property type="entry name" value="HIV Type 1 Reverse Transcriptase, subunit A, domain 1"/>
    <property type="match status" value="2"/>
</dbReference>
<dbReference type="InterPro" id="IPR043502">
    <property type="entry name" value="DNA/RNA_pol_sf"/>
</dbReference>
<dbReference type="PROSITE" id="PS50994">
    <property type="entry name" value="INTEGRASE"/>
    <property type="match status" value="1"/>
</dbReference>
<dbReference type="Pfam" id="PF17921">
    <property type="entry name" value="Integrase_H2C2"/>
    <property type="match status" value="1"/>
</dbReference>
<dbReference type="InterPro" id="IPR000477">
    <property type="entry name" value="RT_dom"/>
</dbReference>
<evidence type="ECO:0000313" key="3">
    <source>
        <dbReference type="Proteomes" id="UP000325315"/>
    </source>
</evidence>
<dbReference type="OrthoDB" id="996821at2759"/>
<dbReference type="Gene3D" id="2.40.70.10">
    <property type="entry name" value="Acid Proteases"/>
    <property type="match status" value="1"/>
</dbReference>
<evidence type="ECO:0000259" key="1">
    <source>
        <dbReference type="PROSITE" id="PS50994"/>
    </source>
</evidence>
<gene>
    <name evidence="2" type="ORF">EPI10_020532</name>
</gene>
<dbReference type="Gene3D" id="3.30.420.10">
    <property type="entry name" value="Ribonuclease H-like superfamily/Ribonuclease H"/>
    <property type="match status" value="1"/>
</dbReference>
<comment type="caution">
    <text evidence="2">The sequence shown here is derived from an EMBL/GenBank/DDBJ whole genome shotgun (WGS) entry which is preliminary data.</text>
</comment>
<reference evidence="3" key="1">
    <citation type="journal article" date="2019" name="Plant Biotechnol. J.">
        <title>Genome sequencing of the Australian wild diploid species Gossypium australe highlights disease resistance and delayed gland morphogenesis.</title>
        <authorList>
            <person name="Cai Y."/>
            <person name="Cai X."/>
            <person name="Wang Q."/>
            <person name="Wang P."/>
            <person name="Zhang Y."/>
            <person name="Cai C."/>
            <person name="Xu Y."/>
            <person name="Wang K."/>
            <person name="Zhou Z."/>
            <person name="Wang C."/>
            <person name="Geng S."/>
            <person name="Li B."/>
            <person name="Dong Q."/>
            <person name="Hou Y."/>
            <person name="Wang H."/>
            <person name="Ai P."/>
            <person name="Liu Z."/>
            <person name="Yi F."/>
            <person name="Sun M."/>
            <person name="An G."/>
            <person name="Cheng J."/>
            <person name="Zhang Y."/>
            <person name="Shi Q."/>
            <person name="Xie Y."/>
            <person name="Shi X."/>
            <person name="Chang Y."/>
            <person name="Huang F."/>
            <person name="Chen Y."/>
            <person name="Hong S."/>
            <person name="Mi L."/>
            <person name="Sun Q."/>
            <person name="Zhang L."/>
            <person name="Zhou B."/>
            <person name="Peng R."/>
            <person name="Zhang X."/>
            <person name="Liu F."/>
        </authorList>
    </citation>
    <scope>NUCLEOTIDE SEQUENCE [LARGE SCALE GENOMIC DNA]</scope>
    <source>
        <strain evidence="3">cv. PA1801</strain>
    </source>
</reference>
<dbReference type="CDD" id="cd00303">
    <property type="entry name" value="retropepsin_like"/>
    <property type="match status" value="1"/>
</dbReference>
<accession>A0A5B6WGU1</accession>
<dbReference type="Gene3D" id="1.10.340.70">
    <property type="match status" value="1"/>
</dbReference>